<name>A0A426YST3_ENSVE</name>
<protein>
    <submittedName>
        <fullName evidence="1">Uncharacterized protein</fullName>
    </submittedName>
</protein>
<evidence type="ECO:0000313" key="2">
    <source>
        <dbReference type="Proteomes" id="UP000287651"/>
    </source>
</evidence>
<reference evidence="1 2" key="1">
    <citation type="journal article" date="2014" name="Agronomy (Basel)">
        <title>A Draft Genome Sequence for Ensete ventricosum, the Drought-Tolerant Tree Against Hunger.</title>
        <authorList>
            <person name="Harrison J."/>
            <person name="Moore K.A."/>
            <person name="Paszkiewicz K."/>
            <person name="Jones T."/>
            <person name="Grant M."/>
            <person name="Ambacheew D."/>
            <person name="Muzemil S."/>
            <person name="Studholme D.J."/>
        </authorList>
    </citation>
    <scope>NUCLEOTIDE SEQUENCE [LARGE SCALE GENOMIC DNA]</scope>
</reference>
<accession>A0A426YST3</accession>
<organism evidence="1 2">
    <name type="scientific">Ensete ventricosum</name>
    <name type="common">Abyssinian banana</name>
    <name type="synonym">Musa ensete</name>
    <dbReference type="NCBI Taxonomy" id="4639"/>
    <lineage>
        <taxon>Eukaryota</taxon>
        <taxon>Viridiplantae</taxon>
        <taxon>Streptophyta</taxon>
        <taxon>Embryophyta</taxon>
        <taxon>Tracheophyta</taxon>
        <taxon>Spermatophyta</taxon>
        <taxon>Magnoliopsida</taxon>
        <taxon>Liliopsida</taxon>
        <taxon>Zingiberales</taxon>
        <taxon>Musaceae</taxon>
        <taxon>Ensete</taxon>
    </lineage>
</organism>
<dbReference type="Proteomes" id="UP000287651">
    <property type="component" value="Unassembled WGS sequence"/>
</dbReference>
<dbReference type="AlphaFoldDB" id="A0A426YST3"/>
<gene>
    <name evidence="1" type="ORF">B296_00032557</name>
</gene>
<dbReference type="EMBL" id="AMZH03010422">
    <property type="protein sequence ID" value="RRT54784.1"/>
    <property type="molecule type" value="Genomic_DNA"/>
</dbReference>
<evidence type="ECO:0000313" key="1">
    <source>
        <dbReference type="EMBL" id="RRT54784.1"/>
    </source>
</evidence>
<sequence length="169" mass="17987">MTSNPHRIRLHVTPPSVGHVTAPCCKTIALSSLSICRPSLGNAQRVSPSSSSPLSVASPWLLVLATATILNRTCNNKGYPSIATLNLLFLAGIDLLKPLPMSPSRCPAASTTPAAISKHTSSSPPLLPLLHVAAVAIPCYSHRHCYLLLQSLSHTIAFVIPCCRYYSLL</sequence>
<comment type="caution">
    <text evidence="1">The sequence shown here is derived from an EMBL/GenBank/DDBJ whole genome shotgun (WGS) entry which is preliminary data.</text>
</comment>
<proteinExistence type="predicted"/>